<name>A0ABT9Z139_9BACI</name>
<dbReference type="InterPro" id="IPR035903">
    <property type="entry name" value="HesB-like_dom_sf"/>
</dbReference>
<organism evidence="2 3">
    <name type="scientific">Metabacillus niabensis</name>
    <dbReference type="NCBI Taxonomy" id="324854"/>
    <lineage>
        <taxon>Bacteria</taxon>
        <taxon>Bacillati</taxon>
        <taxon>Bacillota</taxon>
        <taxon>Bacilli</taxon>
        <taxon>Bacillales</taxon>
        <taxon>Bacillaceae</taxon>
        <taxon>Metabacillus</taxon>
    </lineage>
</organism>
<evidence type="ECO:0000313" key="2">
    <source>
        <dbReference type="EMBL" id="MDQ0225917.1"/>
    </source>
</evidence>
<dbReference type="SUPFAM" id="SSF89360">
    <property type="entry name" value="HesB-like domain"/>
    <property type="match status" value="1"/>
</dbReference>
<evidence type="ECO:0000313" key="3">
    <source>
        <dbReference type="Proteomes" id="UP001232245"/>
    </source>
</evidence>
<feature type="domain" description="Core" evidence="1">
    <location>
        <begin position="1"/>
        <end position="83"/>
    </location>
</feature>
<keyword evidence="3" id="KW-1185">Reference proteome</keyword>
<comment type="caution">
    <text evidence="2">The sequence shown here is derived from an EMBL/GenBank/DDBJ whole genome shotgun (WGS) entry which is preliminary data.</text>
</comment>
<sequence>MFITFSKEAVERLKSVELEKGKFPRIDATMGGGCGLSVKFSLIFDEARRNDLLFEVAGIKIRIDHFTKRYLQDDIYIDYTDEHRFVIADSYDSGACSLEI</sequence>
<reference evidence="2 3" key="1">
    <citation type="submission" date="2023-07" db="EMBL/GenBank/DDBJ databases">
        <title>Genomic Encyclopedia of Type Strains, Phase IV (KMG-IV): sequencing the most valuable type-strain genomes for metagenomic binning, comparative biology and taxonomic classification.</title>
        <authorList>
            <person name="Goeker M."/>
        </authorList>
    </citation>
    <scope>NUCLEOTIDE SEQUENCE [LARGE SCALE GENOMIC DNA]</scope>
    <source>
        <strain evidence="2 3">DSM 17723</strain>
    </source>
</reference>
<proteinExistence type="predicted"/>
<dbReference type="InterPro" id="IPR000361">
    <property type="entry name" value="ATAP_core_dom"/>
</dbReference>
<dbReference type="RefSeq" id="WP_095300732.1">
    <property type="nucleotide sequence ID" value="NZ_CADEPK010000321.1"/>
</dbReference>
<dbReference type="Gene3D" id="2.60.300.12">
    <property type="entry name" value="HesB-like domain"/>
    <property type="match status" value="1"/>
</dbReference>
<dbReference type="Proteomes" id="UP001232245">
    <property type="component" value="Unassembled WGS sequence"/>
</dbReference>
<dbReference type="Pfam" id="PF01521">
    <property type="entry name" value="Fe-S_biosyn"/>
    <property type="match status" value="1"/>
</dbReference>
<gene>
    <name evidence="2" type="ORF">J2S02_002261</name>
</gene>
<accession>A0ABT9Z139</accession>
<protein>
    <submittedName>
        <fullName evidence="2">Fe-S cluster assembly iron-binding protein IscA</fullName>
    </submittedName>
</protein>
<dbReference type="EMBL" id="JAUSTZ010000003">
    <property type="protein sequence ID" value="MDQ0225917.1"/>
    <property type="molecule type" value="Genomic_DNA"/>
</dbReference>
<evidence type="ECO:0000259" key="1">
    <source>
        <dbReference type="Pfam" id="PF01521"/>
    </source>
</evidence>